<evidence type="ECO:0000259" key="15">
    <source>
        <dbReference type="Pfam" id="PF04116"/>
    </source>
</evidence>
<evidence type="ECO:0000256" key="2">
    <source>
        <dbReference type="ARBA" id="ARBA00004477"/>
    </source>
</evidence>
<feature type="domain" description="Alkylglycerol monooxygenase C-terminal" evidence="16">
    <location>
        <begin position="329"/>
        <end position="400"/>
    </location>
</feature>
<keyword evidence="3 14" id="KW-0812">Transmembrane</keyword>
<feature type="domain" description="Fatty acid hydroxylase" evidence="15">
    <location>
        <begin position="142"/>
        <end position="194"/>
    </location>
</feature>
<evidence type="ECO:0000256" key="1">
    <source>
        <dbReference type="ARBA" id="ARBA00001962"/>
    </source>
</evidence>
<feature type="domain" description="Fatty acid hydroxylase" evidence="15">
    <location>
        <begin position="202"/>
        <end position="242"/>
    </location>
</feature>
<dbReference type="GO" id="GO:0005789">
    <property type="term" value="C:endoplasmic reticulum membrane"/>
    <property type="evidence" value="ECO:0007669"/>
    <property type="project" value="UniProtKB-SubCell"/>
</dbReference>
<evidence type="ECO:0000259" key="16">
    <source>
        <dbReference type="Pfam" id="PF24858"/>
    </source>
</evidence>
<feature type="transmembrane region" description="Helical" evidence="14">
    <location>
        <begin position="65"/>
        <end position="86"/>
    </location>
</feature>
<comment type="cofactor">
    <cofactor evidence="1">
        <name>Fe cation</name>
        <dbReference type="ChEBI" id="CHEBI:24875"/>
    </cofactor>
</comment>
<comment type="similarity">
    <text evidence="10">Belongs to the sterol desaturase family. TMEM195 subfamily.</text>
</comment>
<feature type="transmembrane region" description="Helical" evidence="14">
    <location>
        <begin position="98"/>
        <end position="119"/>
    </location>
</feature>
<keyword evidence="9 14" id="KW-0472">Membrane</keyword>
<dbReference type="InterPro" id="IPR051689">
    <property type="entry name" value="Sterol_desaturase/TMEM195"/>
</dbReference>
<keyword evidence="7" id="KW-0408">Iron</keyword>
<evidence type="ECO:0000256" key="14">
    <source>
        <dbReference type="SAM" id="Phobius"/>
    </source>
</evidence>
<keyword evidence="4" id="KW-0256">Endoplasmic reticulum</keyword>
<evidence type="ECO:0000256" key="4">
    <source>
        <dbReference type="ARBA" id="ARBA00022824"/>
    </source>
</evidence>
<organism evidence="17 18">
    <name type="scientific">Paralvinella palmiformis</name>
    <dbReference type="NCBI Taxonomy" id="53620"/>
    <lineage>
        <taxon>Eukaryota</taxon>
        <taxon>Metazoa</taxon>
        <taxon>Spiralia</taxon>
        <taxon>Lophotrochozoa</taxon>
        <taxon>Annelida</taxon>
        <taxon>Polychaeta</taxon>
        <taxon>Sedentaria</taxon>
        <taxon>Canalipalpata</taxon>
        <taxon>Terebellida</taxon>
        <taxon>Terebelliformia</taxon>
        <taxon>Alvinellidae</taxon>
        <taxon>Paralvinella</taxon>
    </lineage>
</organism>
<evidence type="ECO:0000256" key="10">
    <source>
        <dbReference type="ARBA" id="ARBA00038190"/>
    </source>
</evidence>
<accession>A0AAD9IUZ0</accession>
<evidence type="ECO:0000256" key="12">
    <source>
        <dbReference type="ARBA" id="ARBA00040992"/>
    </source>
</evidence>
<dbReference type="GO" id="GO:0008610">
    <property type="term" value="P:lipid biosynthetic process"/>
    <property type="evidence" value="ECO:0007669"/>
    <property type="project" value="InterPro"/>
</dbReference>
<evidence type="ECO:0000313" key="18">
    <source>
        <dbReference type="Proteomes" id="UP001208570"/>
    </source>
</evidence>
<dbReference type="GO" id="GO:0050479">
    <property type="term" value="F:glyceryl-ether monooxygenase activity"/>
    <property type="evidence" value="ECO:0007669"/>
    <property type="project" value="UniProtKB-EC"/>
</dbReference>
<dbReference type="PANTHER" id="PTHR21624:SF1">
    <property type="entry name" value="ALKYLGLYCEROL MONOOXYGENASE"/>
    <property type="match status" value="1"/>
</dbReference>
<evidence type="ECO:0000256" key="5">
    <source>
        <dbReference type="ARBA" id="ARBA00022989"/>
    </source>
</evidence>
<dbReference type="EMBL" id="JAODUP010001173">
    <property type="protein sequence ID" value="KAK2141047.1"/>
    <property type="molecule type" value="Genomic_DNA"/>
</dbReference>
<keyword evidence="6" id="KW-0560">Oxidoreductase</keyword>
<keyword evidence="18" id="KW-1185">Reference proteome</keyword>
<feature type="transmembrane region" description="Helical" evidence="14">
    <location>
        <begin position="359"/>
        <end position="377"/>
    </location>
</feature>
<keyword evidence="8" id="KW-0443">Lipid metabolism</keyword>
<dbReference type="GO" id="GO:0006643">
    <property type="term" value="P:membrane lipid metabolic process"/>
    <property type="evidence" value="ECO:0007669"/>
    <property type="project" value="TreeGrafter"/>
</dbReference>
<evidence type="ECO:0000313" key="17">
    <source>
        <dbReference type="EMBL" id="KAK2141047.1"/>
    </source>
</evidence>
<name>A0AAD9IUZ0_9ANNE</name>
<dbReference type="Proteomes" id="UP001208570">
    <property type="component" value="Unassembled WGS sequence"/>
</dbReference>
<feature type="transmembrane region" description="Helical" evidence="14">
    <location>
        <begin position="414"/>
        <end position="434"/>
    </location>
</feature>
<dbReference type="EC" id="1.14.16.5" evidence="11"/>
<evidence type="ECO:0000256" key="7">
    <source>
        <dbReference type="ARBA" id="ARBA00023004"/>
    </source>
</evidence>
<evidence type="ECO:0000256" key="9">
    <source>
        <dbReference type="ARBA" id="ARBA00023136"/>
    </source>
</evidence>
<gene>
    <name evidence="17" type="ORF">LSH36_1173g00008</name>
</gene>
<dbReference type="InterPro" id="IPR006694">
    <property type="entry name" value="Fatty_acid_hydroxylase"/>
</dbReference>
<comment type="subcellular location">
    <subcellularLocation>
        <location evidence="2">Endoplasmic reticulum membrane</location>
        <topology evidence="2">Multi-pass membrane protein</topology>
    </subcellularLocation>
</comment>
<comment type="catalytic activity">
    <reaction evidence="13">
        <text>1-O-(1,2-saturated-alkyl)-sn-glycerol + (6R)-L-erythro-5,6,7,8-tetrahydrobiopterin + O2 = a 1-(1-hydroxyalkyl)-sn-glycerol + (6R)-L-erythro-6,7-dihydrobiopterin + H2O</text>
        <dbReference type="Rhea" id="RHEA:36255"/>
        <dbReference type="ChEBI" id="CHEBI:15377"/>
        <dbReference type="ChEBI" id="CHEBI:15379"/>
        <dbReference type="ChEBI" id="CHEBI:43120"/>
        <dbReference type="ChEBI" id="CHEBI:59560"/>
        <dbReference type="ChEBI" id="CHEBI:73418"/>
        <dbReference type="ChEBI" id="CHEBI:83957"/>
        <dbReference type="EC" id="1.14.16.5"/>
    </reaction>
</comment>
<feature type="transmembrane region" description="Helical" evidence="14">
    <location>
        <begin position="139"/>
        <end position="156"/>
    </location>
</feature>
<dbReference type="InterPro" id="IPR056853">
    <property type="entry name" value="AGMP_C"/>
</dbReference>
<keyword evidence="5 14" id="KW-1133">Transmembrane helix</keyword>
<evidence type="ECO:0000256" key="6">
    <source>
        <dbReference type="ARBA" id="ARBA00023002"/>
    </source>
</evidence>
<dbReference type="GO" id="GO:0005506">
    <property type="term" value="F:iron ion binding"/>
    <property type="evidence" value="ECO:0007669"/>
    <property type="project" value="InterPro"/>
</dbReference>
<feature type="transmembrane region" description="Helical" evidence="14">
    <location>
        <begin position="329"/>
        <end position="347"/>
    </location>
</feature>
<dbReference type="PANTHER" id="PTHR21624">
    <property type="entry name" value="STEROL DESATURASE-RELATED PROTEIN"/>
    <property type="match status" value="1"/>
</dbReference>
<dbReference type="Pfam" id="PF24858">
    <property type="entry name" value="AGMP_C"/>
    <property type="match status" value="1"/>
</dbReference>
<evidence type="ECO:0000256" key="13">
    <source>
        <dbReference type="ARBA" id="ARBA00047556"/>
    </source>
</evidence>
<evidence type="ECO:0000256" key="3">
    <source>
        <dbReference type="ARBA" id="ARBA00022692"/>
    </source>
</evidence>
<protein>
    <recommendedName>
        <fullName evidence="12">Alkylglycerol monooxygenase</fullName>
        <ecNumber evidence="11">1.14.16.5</ecNumber>
    </recommendedName>
</protein>
<sequence length="442" mass="51559">MEFEVPPIDISIMAQNGTGLSEAGLAMKDIMPYTVQDMIFSLRCHFYLWTPRETMFKTLAEVPNMFTRVISYMPFLVVFEIIGLLARGKELPRWNHSLMSVCTAILLFLSSTILGNIEFTWFSMIHDKYRIMDLPWNSVSAWIVCFFACDLGSYLWHRAAHEVNFVWAFHSVHHTSDEINIMAGYRLPTFNRQIAIIFEGPDWMGKVIITPRLHRVHHARNRYCIDKNYGAVLSIWDYLLGTFTPFREDIPLSFGLVSRITSFDPIAIQFTYMKSIAMRAASYDNWTDRIYCFIKGPGWEPGKPRLGVYEEIPQIYDDKPYDKQSPSWCYAYLTWTLGLAIILFGTIPQAKKVLESGEWFFIVVYLFWTVSNSGYFLEQKPWVTMSEVVRCGCFFLLERMIAPMLAFYPLLWTALRYTSILSLVLWSFKINMFCPKDDIKID</sequence>
<evidence type="ECO:0000256" key="11">
    <source>
        <dbReference type="ARBA" id="ARBA00039026"/>
    </source>
</evidence>
<dbReference type="Pfam" id="PF04116">
    <property type="entry name" value="FA_hydroxylase"/>
    <property type="match status" value="2"/>
</dbReference>
<reference evidence="17" key="1">
    <citation type="journal article" date="2023" name="Mol. Biol. Evol.">
        <title>Third-Generation Sequencing Reveals the Adaptive Role of the Epigenome in Three Deep-Sea Polychaetes.</title>
        <authorList>
            <person name="Perez M."/>
            <person name="Aroh O."/>
            <person name="Sun Y."/>
            <person name="Lan Y."/>
            <person name="Juniper S.K."/>
            <person name="Young C.R."/>
            <person name="Angers B."/>
            <person name="Qian P.Y."/>
        </authorList>
    </citation>
    <scope>NUCLEOTIDE SEQUENCE</scope>
    <source>
        <strain evidence="17">P08H-3</strain>
    </source>
</reference>
<comment type="caution">
    <text evidence="17">The sequence shown here is derived from an EMBL/GenBank/DDBJ whole genome shotgun (WGS) entry which is preliminary data.</text>
</comment>
<proteinExistence type="inferred from homology"/>
<evidence type="ECO:0000256" key="8">
    <source>
        <dbReference type="ARBA" id="ARBA00023098"/>
    </source>
</evidence>
<dbReference type="AlphaFoldDB" id="A0AAD9IUZ0"/>